<dbReference type="EMBL" id="CCND01000001">
    <property type="protein sequence ID" value="CDX49242.1"/>
    <property type="molecule type" value="Genomic_DNA"/>
</dbReference>
<gene>
    <name evidence="1" type="ORF">MPL1032_10277</name>
</gene>
<organism evidence="1 2">
    <name type="scientific">Mesorhizobium plurifarium</name>
    <dbReference type="NCBI Taxonomy" id="69974"/>
    <lineage>
        <taxon>Bacteria</taxon>
        <taxon>Pseudomonadati</taxon>
        <taxon>Pseudomonadota</taxon>
        <taxon>Alphaproteobacteria</taxon>
        <taxon>Hyphomicrobiales</taxon>
        <taxon>Phyllobacteriaceae</taxon>
        <taxon>Mesorhizobium</taxon>
    </lineage>
</organism>
<evidence type="ECO:0000313" key="2">
    <source>
        <dbReference type="Proteomes" id="UP000182888"/>
    </source>
</evidence>
<proteinExistence type="predicted"/>
<dbReference type="Proteomes" id="UP000182888">
    <property type="component" value="Unassembled WGS sequence"/>
</dbReference>
<protein>
    <submittedName>
        <fullName evidence="1">Uncharacterized protein</fullName>
    </submittedName>
</protein>
<evidence type="ECO:0000313" key="1">
    <source>
        <dbReference type="EMBL" id="CDX49242.1"/>
    </source>
</evidence>
<dbReference type="AlphaFoldDB" id="A0A0K2VNI0"/>
<name>A0A0K2VNI0_MESPL</name>
<reference evidence="2" key="1">
    <citation type="submission" date="2014-08" db="EMBL/GenBank/DDBJ databases">
        <authorList>
            <person name="Edwards T."/>
        </authorList>
    </citation>
    <scope>NUCLEOTIDE SEQUENCE [LARGE SCALE GENOMIC DNA]</scope>
</reference>
<accession>A0A0K2VNI0</accession>
<sequence>MINLQKFPSDWYWFVGADRSRYYSSRLAAFIDASDLPENAGVGPALDEDDLWNILRERFPAGLPVEKRPPPLVPKRVIVDRLQAAGLLEAAKVAIDAADLYTQERWNTRMDIFANDPTALALLASIGGDPDVIFAPYEPN</sequence>